<protein>
    <submittedName>
        <fullName evidence="2">Uncharacterized protein</fullName>
    </submittedName>
</protein>
<feature type="region of interest" description="Disordered" evidence="1">
    <location>
        <begin position="1"/>
        <end position="27"/>
    </location>
</feature>
<proteinExistence type="predicted"/>
<gene>
    <name evidence="2" type="ORF">ACHAXA_001348</name>
</gene>
<feature type="compositionally biased region" description="Polar residues" evidence="1">
    <location>
        <begin position="194"/>
        <end position="203"/>
    </location>
</feature>
<comment type="caution">
    <text evidence="2">The sequence shown here is derived from an EMBL/GenBank/DDBJ whole genome shotgun (WGS) entry which is preliminary data.</text>
</comment>
<name>A0ABD3R7P8_9STRA</name>
<keyword evidence="3" id="KW-1185">Reference proteome</keyword>
<dbReference type="Proteomes" id="UP001530377">
    <property type="component" value="Unassembled WGS sequence"/>
</dbReference>
<evidence type="ECO:0000313" key="3">
    <source>
        <dbReference type="Proteomes" id="UP001530377"/>
    </source>
</evidence>
<evidence type="ECO:0000256" key="1">
    <source>
        <dbReference type="SAM" id="MobiDB-lite"/>
    </source>
</evidence>
<reference evidence="2 3" key="1">
    <citation type="submission" date="2024-10" db="EMBL/GenBank/DDBJ databases">
        <title>Updated reference genomes for cyclostephanoid diatoms.</title>
        <authorList>
            <person name="Roberts W.R."/>
            <person name="Alverson A.J."/>
        </authorList>
    </citation>
    <scope>NUCLEOTIDE SEQUENCE [LARGE SCALE GENOMIC DNA]</scope>
    <source>
        <strain evidence="2 3">AJA228-03</strain>
    </source>
</reference>
<dbReference type="EMBL" id="JALLPB020000472">
    <property type="protein sequence ID" value="KAL3808772.1"/>
    <property type="molecule type" value="Genomic_DNA"/>
</dbReference>
<sequence>MAKQTRRQQHTRTTHARKVSRSSYGTDDMEYSDESGIFDMIASGVCGALSCESDSADVPLMDGTNNSIDDESEIGCMWSCQDIRDLLLYGRPPMPFVSIKNSSWSVDRSELTLPRALVRMASAASGNNLDQGELIKMDDLGFGNSAIILKPMHRPAKRFLSLNISRSGLSGGSRGSKGSKRSRDTRRSRQRTSVTTNSKLYEI</sequence>
<organism evidence="2 3">
    <name type="scientific">Cyclostephanos tholiformis</name>
    <dbReference type="NCBI Taxonomy" id="382380"/>
    <lineage>
        <taxon>Eukaryota</taxon>
        <taxon>Sar</taxon>
        <taxon>Stramenopiles</taxon>
        <taxon>Ochrophyta</taxon>
        <taxon>Bacillariophyta</taxon>
        <taxon>Coscinodiscophyceae</taxon>
        <taxon>Thalassiosirophycidae</taxon>
        <taxon>Stephanodiscales</taxon>
        <taxon>Stephanodiscaceae</taxon>
        <taxon>Cyclostephanos</taxon>
    </lineage>
</organism>
<feature type="region of interest" description="Disordered" evidence="1">
    <location>
        <begin position="168"/>
        <end position="203"/>
    </location>
</feature>
<evidence type="ECO:0000313" key="2">
    <source>
        <dbReference type="EMBL" id="KAL3808772.1"/>
    </source>
</evidence>
<accession>A0ABD3R7P8</accession>
<feature type="compositionally biased region" description="Basic residues" evidence="1">
    <location>
        <begin position="1"/>
        <end position="20"/>
    </location>
</feature>
<dbReference type="AlphaFoldDB" id="A0ABD3R7P8"/>